<dbReference type="Pfam" id="PF00856">
    <property type="entry name" value="SET"/>
    <property type="match status" value="1"/>
</dbReference>
<feature type="domain" description="SET" evidence="1">
    <location>
        <begin position="12"/>
        <end position="153"/>
    </location>
</feature>
<dbReference type="AlphaFoldDB" id="A0AAN7VQZ9"/>
<organism evidence="2 3">
    <name type="scientific">Elasticomyces elasticus</name>
    <dbReference type="NCBI Taxonomy" id="574655"/>
    <lineage>
        <taxon>Eukaryota</taxon>
        <taxon>Fungi</taxon>
        <taxon>Dikarya</taxon>
        <taxon>Ascomycota</taxon>
        <taxon>Pezizomycotina</taxon>
        <taxon>Dothideomycetes</taxon>
        <taxon>Dothideomycetidae</taxon>
        <taxon>Mycosphaerellales</taxon>
        <taxon>Teratosphaeriaceae</taxon>
        <taxon>Elasticomyces</taxon>
    </lineage>
</organism>
<dbReference type="CDD" id="cd20071">
    <property type="entry name" value="SET_SMYD"/>
    <property type="match status" value="1"/>
</dbReference>
<dbReference type="SUPFAM" id="SSF82199">
    <property type="entry name" value="SET domain"/>
    <property type="match status" value="1"/>
</dbReference>
<name>A0AAN7VQZ9_9PEZI</name>
<dbReference type="Gene3D" id="2.170.270.10">
    <property type="entry name" value="SET domain"/>
    <property type="match status" value="1"/>
</dbReference>
<dbReference type="InterPro" id="IPR053185">
    <property type="entry name" value="SET_domain_protein"/>
</dbReference>
<gene>
    <name evidence="2" type="ORF">LTR97_012458</name>
</gene>
<evidence type="ECO:0000313" key="3">
    <source>
        <dbReference type="Proteomes" id="UP001310594"/>
    </source>
</evidence>
<dbReference type="Proteomes" id="UP001310594">
    <property type="component" value="Unassembled WGS sequence"/>
</dbReference>
<protein>
    <recommendedName>
        <fullName evidence="1">SET domain-containing protein</fullName>
    </recommendedName>
</protein>
<evidence type="ECO:0000313" key="2">
    <source>
        <dbReference type="EMBL" id="KAK5690269.1"/>
    </source>
</evidence>
<reference evidence="2" key="1">
    <citation type="submission" date="2023-08" db="EMBL/GenBank/DDBJ databases">
        <title>Black Yeasts Isolated from many extreme environments.</title>
        <authorList>
            <person name="Coleine C."/>
            <person name="Stajich J.E."/>
            <person name="Selbmann L."/>
        </authorList>
    </citation>
    <scope>NUCLEOTIDE SEQUENCE</scope>
    <source>
        <strain evidence="2">CCFEE 5810</strain>
    </source>
</reference>
<proteinExistence type="predicted"/>
<dbReference type="PROSITE" id="PS50280">
    <property type="entry name" value="SET"/>
    <property type="match status" value="1"/>
</dbReference>
<dbReference type="InterPro" id="IPR001214">
    <property type="entry name" value="SET_dom"/>
</dbReference>
<accession>A0AAN7VQZ9</accession>
<dbReference type="Gene3D" id="1.25.40.10">
    <property type="entry name" value="Tetratricopeptide repeat domain"/>
    <property type="match status" value="1"/>
</dbReference>
<dbReference type="InterPro" id="IPR011990">
    <property type="entry name" value="TPR-like_helical_dom_sf"/>
</dbReference>
<dbReference type="PANTHER" id="PTHR47332">
    <property type="entry name" value="SET DOMAIN-CONTAINING PROTEIN 5"/>
    <property type="match status" value="1"/>
</dbReference>
<dbReference type="EMBL" id="JAVRQU010000026">
    <property type="protein sequence ID" value="KAK5690269.1"/>
    <property type="molecule type" value="Genomic_DNA"/>
</dbReference>
<comment type="caution">
    <text evidence="2">The sequence shown here is derived from an EMBL/GenBank/DDBJ whole genome shotgun (WGS) entry which is preliminary data.</text>
</comment>
<dbReference type="PANTHER" id="PTHR47332:SF4">
    <property type="entry name" value="SET DOMAIN-CONTAINING PROTEIN 5"/>
    <property type="match status" value="1"/>
</dbReference>
<dbReference type="InterPro" id="IPR046341">
    <property type="entry name" value="SET_dom_sf"/>
</dbReference>
<sequence>MGSYPSPPPEEQAYKLADIPGKGKGLLATTTLNPGTLLISEPPLFTTSSLTNPSTIEKDLSKIIRSLPKAAQRAFLSLHNNNPGPQPFTNIIRSNGYPLGPSSDVGGIFPAVARINHSCLPNTQHAYNPKIGRMQVHVLRPIASGAEITLSYTTGGPSDIRQRMLKEYFGFSCTCELCSLPSPKLAESDNRLRRAQELDTRIGDPKRAHKNPLAALRDCHALHQIYQDEQIRDLRLPRLWHDAFQICAMHSDLARARVFARRSCEARILCEGEDHPNVEGERALVERPEGWGGWGVTGLWGGREGEMVLGEGEGEEGWLWRVDG</sequence>
<dbReference type="SMART" id="SM00317">
    <property type="entry name" value="SET"/>
    <property type="match status" value="1"/>
</dbReference>
<evidence type="ECO:0000259" key="1">
    <source>
        <dbReference type="PROSITE" id="PS50280"/>
    </source>
</evidence>